<dbReference type="InterPro" id="IPR012373">
    <property type="entry name" value="Ferrdict_sens_TM"/>
</dbReference>
<dbReference type="STRING" id="1477437.SAMN05444682_108153"/>
<dbReference type="Pfam" id="PF16344">
    <property type="entry name" value="FecR_C"/>
    <property type="match status" value="1"/>
</dbReference>
<dbReference type="Pfam" id="PF04773">
    <property type="entry name" value="FecR"/>
    <property type="match status" value="1"/>
</dbReference>
<proteinExistence type="predicted"/>
<evidence type="ECO:0000256" key="1">
    <source>
        <dbReference type="SAM" id="Phobius"/>
    </source>
</evidence>
<feature type="domain" description="Protein FecR C-terminal" evidence="3">
    <location>
        <begin position="329"/>
        <end position="394"/>
    </location>
</feature>
<dbReference type="InterPro" id="IPR006860">
    <property type="entry name" value="FecR"/>
</dbReference>
<dbReference type="Gene3D" id="3.55.50.30">
    <property type="match status" value="1"/>
</dbReference>
<dbReference type="RefSeq" id="WP_090628683.1">
    <property type="nucleotide sequence ID" value="NZ_FOQO01000008.1"/>
</dbReference>
<dbReference type="InterPro" id="IPR032508">
    <property type="entry name" value="FecR_C"/>
</dbReference>
<evidence type="ECO:0000313" key="5">
    <source>
        <dbReference type="Proteomes" id="UP000198670"/>
    </source>
</evidence>
<dbReference type="OrthoDB" id="649666at2"/>
<dbReference type="FunFam" id="2.60.120.1440:FF:000001">
    <property type="entry name" value="Putative anti-sigma factor"/>
    <property type="match status" value="1"/>
</dbReference>
<keyword evidence="1" id="KW-0472">Membrane</keyword>
<dbReference type="AlphaFoldDB" id="A0A1I3PSW6"/>
<name>A0A1I3PSW6_9SPHI</name>
<dbReference type="Gene3D" id="2.60.120.1440">
    <property type="match status" value="1"/>
</dbReference>
<evidence type="ECO:0000259" key="3">
    <source>
        <dbReference type="Pfam" id="PF16344"/>
    </source>
</evidence>
<sequence>MDLNRENTSIIIGRIIARSIGGTITPAEQAVLDDWLQDDRHRQIYRTICKSQSINDSLSKFEEFDVNEGYQRFQASIGKKNRIKYRMWMATAAAVMVFLAVSVTIYVVTRKEGQPIKLASTHRTDIAPGGNRATLTLADGRTITLDEARDGIVIGSGAITYRDGNPLAEVTGNGEDRGATTFLELSTPKGGTYQITLSDGTQVWLNAGSTLKYPPRFSDAERTVELTGEAYFSVVKDTKKPFKVVSAGQEIQVLGTEFNVSAYPDDPEIKTTLVEGKVRLSLAGELSGAAVENDKYVELVPGEQGIISGENLTKANVDTEPYTAWKAGYFYFKKTPVEEILRQAARWYDVEVVYQDGVPYETFSGDIKRDVSLRGLLDILQHSTINVSLKESTLIVRK</sequence>
<feature type="domain" description="FecR protein" evidence="2">
    <location>
        <begin position="185"/>
        <end position="279"/>
    </location>
</feature>
<gene>
    <name evidence="4" type="ORF">SAMN05444682_108153</name>
</gene>
<dbReference type="GO" id="GO:0016989">
    <property type="term" value="F:sigma factor antagonist activity"/>
    <property type="evidence" value="ECO:0007669"/>
    <property type="project" value="TreeGrafter"/>
</dbReference>
<keyword evidence="1" id="KW-0812">Transmembrane</keyword>
<dbReference type="PANTHER" id="PTHR30273:SF2">
    <property type="entry name" value="PROTEIN FECR"/>
    <property type="match status" value="1"/>
</dbReference>
<dbReference type="PANTHER" id="PTHR30273">
    <property type="entry name" value="PERIPLASMIC SIGNAL SENSOR AND SIGMA FACTOR ACTIVATOR FECR-RELATED"/>
    <property type="match status" value="1"/>
</dbReference>
<protein>
    <submittedName>
        <fullName evidence="4">FecR family protein</fullName>
    </submittedName>
</protein>
<keyword evidence="5" id="KW-1185">Reference proteome</keyword>
<keyword evidence="1" id="KW-1133">Transmembrane helix</keyword>
<accession>A0A1I3PSW6</accession>
<dbReference type="Proteomes" id="UP000198670">
    <property type="component" value="Unassembled WGS sequence"/>
</dbReference>
<evidence type="ECO:0000313" key="4">
    <source>
        <dbReference type="EMBL" id="SFJ24708.1"/>
    </source>
</evidence>
<evidence type="ECO:0000259" key="2">
    <source>
        <dbReference type="Pfam" id="PF04773"/>
    </source>
</evidence>
<organism evidence="4 5">
    <name type="scientific">Parapedobacter indicus</name>
    <dbReference type="NCBI Taxonomy" id="1477437"/>
    <lineage>
        <taxon>Bacteria</taxon>
        <taxon>Pseudomonadati</taxon>
        <taxon>Bacteroidota</taxon>
        <taxon>Sphingobacteriia</taxon>
        <taxon>Sphingobacteriales</taxon>
        <taxon>Sphingobacteriaceae</taxon>
        <taxon>Parapedobacter</taxon>
    </lineage>
</organism>
<dbReference type="EMBL" id="FOQO01000008">
    <property type="protein sequence ID" value="SFJ24708.1"/>
    <property type="molecule type" value="Genomic_DNA"/>
</dbReference>
<feature type="transmembrane region" description="Helical" evidence="1">
    <location>
        <begin position="87"/>
        <end position="108"/>
    </location>
</feature>
<reference evidence="4 5" key="1">
    <citation type="submission" date="2016-10" db="EMBL/GenBank/DDBJ databases">
        <authorList>
            <person name="de Groot N.N."/>
        </authorList>
    </citation>
    <scope>NUCLEOTIDE SEQUENCE [LARGE SCALE GENOMIC DNA]</scope>
    <source>
        <strain evidence="4 5">RK1</strain>
    </source>
</reference>